<dbReference type="PANTHER" id="PTHR30408:SF12">
    <property type="entry name" value="TYPE I RESTRICTION ENZYME MJAVIII SPECIFICITY SUBUNIT"/>
    <property type="match status" value="1"/>
</dbReference>
<dbReference type="SUPFAM" id="SSF116734">
    <property type="entry name" value="DNA methylase specificity domain"/>
    <property type="match status" value="2"/>
</dbReference>
<dbReference type="EMBL" id="JACIDT010000046">
    <property type="protein sequence ID" value="MBB3928924.1"/>
    <property type="molecule type" value="Genomic_DNA"/>
</dbReference>
<dbReference type="Proteomes" id="UP000571950">
    <property type="component" value="Unassembled WGS sequence"/>
</dbReference>
<dbReference type="AlphaFoldDB" id="A0A7W6BN57"/>
<organism evidence="5 6">
    <name type="scientific">Sphingobium jiangsuense</name>
    <dbReference type="NCBI Taxonomy" id="870476"/>
    <lineage>
        <taxon>Bacteria</taxon>
        <taxon>Pseudomonadati</taxon>
        <taxon>Pseudomonadota</taxon>
        <taxon>Alphaproteobacteria</taxon>
        <taxon>Sphingomonadales</taxon>
        <taxon>Sphingomonadaceae</taxon>
        <taxon>Sphingobium</taxon>
    </lineage>
</organism>
<dbReference type="PANTHER" id="PTHR30408">
    <property type="entry name" value="TYPE-1 RESTRICTION ENZYME ECOKI SPECIFICITY PROTEIN"/>
    <property type="match status" value="1"/>
</dbReference>
<name>A0A7W6BN57_9SPHN</name>
<dbReference type="GO" id="GO:0009307">
    <property type="term" value="P:DNA restriction-modification system"/>
    <property type="evidence" value="ECO:0007669"/>
    <property type="project" value="UniProtKB-KW"/>
</dbReference>
<evidence type="ECO:0000256" key="1">
    <source>
        <dbReference type="ARBA" id="ARBA00010923"/>
    </source>
</evidence>
<comment type="caution">
    <text evidence="5">The sequence shown here is derived from an EMBL/GenBank/DDBJ whole genome shotgun (WGS) entry which is preliminary data.</text>
</comment>
<dbReference type="RefSeq" id="WP_188074052.1">
    <property type="nucleotide sequence ID" value="NZ_BSPS01000151.1"/>
</dbReference>
<proteinExistence type="inferred from homology"/>
<dbReference type="InterPro" id="IPR000055">
    <property type="entry name" value="Restrct_endonuc_typeI_TRD"/>
</dbReference>
<gene>
    <name evidence="5" type="ORF">GGR43_004669</name>
</gene>
<reference evidence="5 6" key="1">
    <citation type="submission" date="2020-08" db="EMBL/GenBank/DDBJ databases">
        <title>Genomic Encyclopedia of Type Strains, Phase IV (KMG-IV): sequencing the most valuable type-strain genomes for metagenomic binning, comparative biology and taxonomic classification.</title>
        <authorList>
            <person name="Goeker M."/>
        </authorList>
    </citation>
    <scope>NUCLEOTIDE SEQUENCE [LARGE SCALE GENOMIC DNA]</scope>
    <source>
        <strain evidence="5 6">DSM 26189</strain>
    </source>
</reference>
<keyword evidence="6" id="KW-1185">Reference proteome</keyword>
<feature type="domain" description="Type I restriction modification DNA specificity" evidence="4">
    <location>
        <begin position="124"/>
        <end position="182"/>
    </location>
</feature>
<evidence type="ECO:0000256" key="3">
    <source>
        <dbReference type="ARBA" id="ARBA00023125"/>
    </source>
</evidence>
<protein>
    <submittedName>
        <fullName evidence="5">Type I restriction enzyme S subunit</fullName>
        <ecNumber evidence="5">3.1.21.3</ecNumber>
    </submittedName>
</protein>
<dbReference type="InterPro" id="IPR044946">
    <property type="entry name" value="Restrct_endonuc_typeI_TRD_sf"/>
</dbReference>
<evidence type="ECO:0000313" key="5">
    <source>
        <dbReference type="EMBL" id="MBB3928924.1"/>
    </source>
</evidence>
<evidence type="ECO:0000256" key="2">
    <source>
        <dbReference type="ARBA" id="ARBA00022747"/>
    </source>
</evidence>
<dbReference type="GO" id="GO:0003677">
    <property type="term" value="F:DNA binding"/>
    <property type="evidence" value="ECO:0007669"/>
    <property type="project" value="UniProtKB-KW"/>
</dbReference>
<evidence type="ECO:0000313" key="6">
    <source>
        <dbReference type="Proteomes" id="UP000571950"/>
    </source>
</evidence>
<accession>A0A7W6BN57</accession>
<evidence type="ECO:0000259" key="4">
    <source>
        <dbReference type="Pfam" id="PF01420"/>
    </source>
</evidence>
<keyword evidence="2" id="KW-0680">Restriction system</keyword>
<comment type="similarity">
    <text evidence="1">Belongs to the type-I restriction system S methylase family.</text>
</comment>
<dbReference type="GO" id="GO:0009035">
    <property type="term" value="F:type I site-specific deoxyribonuclease activity"/>
    <property type="evidence" value="ECO:0007669"/>
    <property type="project" value="UniProtKB-EC"/>
</dbReference>
<sequence>MSFPAYPSYQDSGIEWVGDVPSHWLRQPLFALVAERDESNEGMIENNLLSLSYGRIVRKDIDNNDGLLPASFETYQIVEPDDIVWRLTDLQNDQRSLRTAIVRERGIITSAYLATQPRGIAPHYLSYLLRAYDLTKVFYSMGGGLRQSMKFADVKRLPVMLPPANEQVAIAAFLDRETAKIDALIEEQRCLISLLKEKRQAVISHAVTEGLDPHAPMKDSGIDWLGEVPAHWDVKRLRFICHIGTGDADTADAVDDGAYPFFVRSPVIERIGDYSHDCEAVLTAGDGAGVGKVYHHFTGKFRAHQRVYIFSRFEGVHGRFFYAYMSEMFAKVVLEGVRRQRQWHRFEVVN</sequence>
<dbReference type="InterPro" id="IPR052021">
    <property type="entry name" value="Type-I_RS_S_subunit"/>
</dbReference>
<dbReference type="EC" id="3.1.21.3" evidence="5"/>
<dbReference type="Gene3D" id="3.90.220.20">
    <property type="entry name" value="DNA methylase specificity domains"/>
    <property type="match status" value="2"/>
</dbReference>
<dbReference type="Pfam" id="PF01420">
    <property type="entry name" value="Methylase_S"/>
    <property type="match status" value="1"/>
</dbReference>
<keyword evidence="5" id="KW-0378">Hydrolase</keyword>
<keyword evidence="3" id="KW-0238">DNA-binding</keyword>